<proteinExistence type="predicted"/>
<feature type="transmembrane region" description="Helical" evidence="1">
    <location>
        <begin position="72"/>
        <end position="90"/>
    </location>
</feature>
<evidence type="ECO:0000256" key="1">
    <source>
        <dbReference type="SAM" id="Phobius"/>
    </source>
</evidence>
<dbReference type="KEGG" id="pfer:IRI77_03165"/>
<dbReference type="RefSeq" id="WP_194450639.1">
    <property type="nucleotide sequence ID" value="NZ_CP063849.1"/>
</dbReference>
<feature type="transmembrane region" description="Helical" evidence="1">
    <location>
        <begin position="44"/>
        <end position="60"/>
    </location>
</feature>
<gene>
    <name evidence="2" type="ORF">IRI77_03165</name>
</gene>
<evidence type="ECO:0000313" key="2">
    <source>
        <dbReference type="EMBL" id="QOY88976.1"/>
    </source>
</evidence>
<keyword evidence="1" id="KW-1133">Transmembrane helix</keyword>
<dbReference type="AlphaFoldDB" id="A0A7S7NSP2"/>
<reference evidence="2 3" key="1">
    <citation type="submission" date="2020-10" db="EMBL/GenBank/DDBJ databases">
        <title>Complete genome sequence of Paludibaculum fermentans P105T, a facultatively anaerobic acidobacterium capable of dissimilatory Fe(III) reduction.</title>
        <authorList>
            <person name="Dedysh S.N."/>
            <person name="Beletsky A.V."/>
            <person name="Kulichevskaya I.S."/>
            <person name="Mardanov A.V."/>
            <person name="Ravin N.V."/>
        </authorList>
    </citation>
    <scope>NUCLEOTIDE SEQUENCE [LARGE SCALE GENOMIC DNA]</scope>
    <source>
        <strain evidence="2 3">P105</strain>
    </source>
</reference>
<evidence type="ECO:0008006" key="4">
    <source>
        <dbReference type="Google" id="ProtNLM"/>
    </source>
</evidence>
<feature type="transmembrane region" description="Helical" evidence="1">
    <location>
        <begin position="159"/>
        <end position="176"/>
    </location>
</feature>
<keyword evidence="3" id="KW-1185">Reference proteome</keyword>
<feature type="transmembrane region" description="Helical" evidence="1">
    <location>
        <begin position="126"/>
        <end position="147"/>
    </location>
</feature>
<accession>A0A7S7NSP2</accession>
<dbReference type="Proteomes" id="UP000593892">
    <property type="component" value="Chromosome"/>
</dbReference>
<evidence type="ECO:0000313" key="3">
    <source>
        <dbReference type="Proteomes" id="UP000593892"/>
    </source>
</evidence>
<sequence length="199" mass="22610">MNDEFPGDRLKAIWHNQATETHTMTFKLIQMKARELQAKTRRKLLGTAVGPLAAALLYAFGLRQFPRLSNTLHPLFLLALLWSLCGLYFLNRAMWSPLMPGDAGLNTGLEFCRAELARRRQLLRRLLLWSLGPLLLTLGTFILAVAMSGAGNQRLLPNGLPFLILVVLWIVAYFVMRAREQRELQREIEELDEIGRLAG</sequence>
<organism evidence="2 3">
    <name type="scientific">Paludibaculum fermentans</name>
    <dbReference type="NCBI Taxonomy" id="1473598"/>
    <lineage>
        <taxon>Bacteria</taxon>
        <taxon>Pseudomonadati</taxon>
        <taxon>Acidobacteriota</taxon>
        <taxon>Terriglobia</taxon>
        <taxon>Bryobacterales</taxon>
        <taxon>Bryobacteraceae</taxon>
        <taxon>Paludibaculum</taxon>
    </lineage>
</organism>
<keyword evidence="1" id="KW-0812">Transmembrane</keyword>
<dbReference type="EMBL" id="CP063849">
    <property type="protein sequence ID" value="QOY88976.1"/>
    <property type="molecule type" value="Genomic_DNA"/>
</dbReference>
<keyword evidence="1" id="KW-0472">Membrane</keyword>
<name>A0A7S7NSP2_PALFE</name>
<protein>
    <recommendedName>
        <fullName evidence="4">Transmembrane protein</fullName>
    </recommendedName>
</protein>